<dbReference type="EMBL" id="CP060490">
    <property type="protein sequence ID" value="QNL44179.1"/>
    <property type="molecule type" value="Genomic_DNA"/>
</dbReference>
<evidence type="ECO:0000256" key="2">
    <source>
        <dbReference type="HAMAP-Rule" id="MF_00386"/>
    </source>
</evidence>
<keyword evidence="1 2" id="KW-0472">Membrane</keyword>
<sequence>MKRLLIALVRFYRREISPAFPPRCRYIPTCSQYALEAIEKYGALKGSYLAFRRVLRCNPFHKGGYDPVP</sequence>
<accession>A0A7G9B3P8</accession>
<dbReference type="NCBIfam" id="TIGR00278">
    <property type="entry name" value="membrane protein insertion efficiency factor YidD"/>
    <property type="match status" value="1"/>
</dbReference>
<dbReference type="PANTHER" id="PTHR33383">
    <property type="entry name" value="MEMBRANE PROTEIN INSERTION EFFICIENCY FACTOR-RELATED"/>
    <property type="match status" value="1"/>
</dbReference>
<evidence type="ECO:0000313" key="3">
    <source>
        <dbReference type="EMBL" id="QNL44179.1"/>
    </source>
</evidence>
<comment type="function">
    <text evidence="2">Could be involved in insertion of integral membrane proteins into the membrane.</text>
</comment>
<reference evidence="3 4" key="1">
    <citation type="submission" date="2020-08" db="EMBL/GenBank/DDBJ databases">
        <authorList>
            <person name="Liu C."/>
            <person name="Sun Q."/>
        </authorList>
    </citation>
    <scope>NUCLEOTIDE SEQUENCE [LARGE SCALE GENOMIC DNA]</scope>
    <source>
        <strain evidence="3 4">NSJ-62</strain>
    </source>
</reference>
<comment type="similarity">
    <text evidence="2">Belongs to the UPF0161 family.</text>
</comment>
<protein>
    <recommendedName>
        <fullName evidence="2">Putative membrane protein insertion efficiency factor</fullName>
    </recommendedName>
</protein>
<comment type="subcellular location">
    <subcellularLocation>
        <location evidence="2">Cell membrane</location>
        <topology evidence="2">Peripheral membrane protein</topology>
        <orientation evidence="2">Cytoplasmic side</orientation>
    </subcellularLocation>
</comment>
<gene>
    <name evidence="3" type="primary">yidD</name>
    <name evidence="3" type="ORF">H8790_12175</name>
</gene>
<organism evidence="3 4">
    <name type="scientific">Oscillibacter hominis</name>
    <dbReference type="NCBI Taxonomy" id="2763056"/>
    <lineage>
        <taxon>Bacteria</taxon>
        <taxon>Bacillati</taxon>
        <taxon>Bacillota</taxon>
        <taxon>Clostridia</taxon>
        <taxon>Eubacteriales</taxon>
        <taxon>Oscillospiraceae</taxon>
        <taxon>Oscillibacter</taxon>
    </lineage>
</organism>
<evidence type="ECO:0000256" key="1">
    <source>
        <dbReference type="ARBA" id="ARBA00023136"/>
    </source>
</evidence>
<dbReference type="SMART" id="SM01234">
    <property type="entry name" value="Haemolytic"/>
    <property type="match status" value="1"/>
</dbReference>
<dbReference type="GO" id="GO:0005886">
    <property type="term" value="C:plasma membrane"/>
    <property type="evidence" value="ECO:0007669"/>
    <property type="project" value="UniProtKB-SubCell"/>
</dbReference>
<dbReference type="InterPro" id="IPR002696">
    <property type="entry name" value="Membr_insert_effic_factor_YidD"/>
</dbReference>
<dbReference type="Pfam" id="PF01809">
    <property type="entry name" value="YidD"/>
    <property type="match status" value="1"/>
</dbReference>
<dbReference type="AlphaFoldDB" id="A0A7G9B3P8"/>
<dbReference type="RefSeq" id="WP_187332780.1">
    <property type="nucleotide sequence ID" value="NZ_CP060490.1"/>
</dbReference>
<keyword evidence="4" id="KW-1185">Reference proteome</keyword>
<name>A0A7G9B3P8_9FIRM</name>
<dbReference type="HAMAP" id="MF_00386">
    <property type="entry name" value="UPF0161_YidD"/>
    <property type="match status" value="1"/>
</dbReference>
<evidence type="ECO:0000313" key="4">
    <source>
        <dbReference type="Proteomes" id="UP000515960"/>
    </source>
</evidence>
<dbReference type="KEGG" id="ohi:H8790_12175"/>
<proteinExistence type="inferred from homology"/>
<dbReference type="PANTHER" id="PTHR33383:SF1">
    <property type="entry name" value="MEMBRANE PROTEIN INSERTION EFFICIENCY FACTOR-RELATED"/>
    <property type="match status" value="1"/>
</dbReference>
<keyword evidence="2" id="KW-1003">Cell membrane</keyword>
<dbReference type="Proteomes" id="UP000515960">
    <property type="component" value="Chromosome"/>
</dbReference>